<feature type="region of interest" description="Disordered" evidence="3">
    <location>
        <begin position="1"/>
        <end position="57"/>
    </location>
</feature>
<dbReference type="Pfam" id="PF01344">
    <property type="entry name" value="Kelch_1"/>
    <property type="match status" value="6"/>
</dbReference>
<dbReference type="PROSITE" id="PS50097">
    <property type="entry name" value="BTB"/>
    <property type="match status" value="1"/>
</dbReference>
<evidence type="ECO:0000256" key="2">
    <source>
        <dbReference type="ARBA" id="ARBA00022737"/>
    </source>
</evidence>
<dbReference type="InterPro" id="IPR011043">
    <property type="entry name" value="Gal_Oxase/kelch_b-propeller"/>
</dbReference>
<feature type="domain" description="BTB" evidence="4">
    <location>
        <begin position="99"/>
        <end position="166"/>
    </location>
</feature>
<dbReference type="Gene3D" id="1.25.40.420">
    <property type="match status" value="1"/>
</dbReference>
<evidence type="ECO:0000313" key="6">
    <source>
        <dbReference type="Proteomes" id="UP001634394"/>
    </source>
</evidence>
<dbReference type="SMART" id="SM00225">
    <property type="entry name" value="BTB"/>
    <property type="match status" value="1"/>
</dbReference>
<evidence type="ECO:0000313" key="5">
    <source>
        <dbReference type="EMBL" id="KAL3879969.1"/>
    </source>
</evidence>
<dbReference type="InterPro" id="IPR000210">
    <property type="entry name" value="BTB/POZ_dom"/>
</dbReference>
<name>A0ABD3X159_SINWO</name>
<evidence type="ECO:0000256" key="1">
    <source>
        <dbReference type="ARBA" id="ARBA00022441"/>
    </source>
</evidence>
<dbReference type="Pfam" id="PF07707">
    <property type="entry name" value="BACK"/>
    <property type="match status" value="1"/>
</dbReference>
<proteinExistence type="predicted"/>
<dbReference type="SUPFAM" id="SSF50965">
    <property type="entry name" value="Galactose oxidase, central domain"/>
    <property type="match status" value="1"/>
</dbReference>
<reference evidence="5 6" key="1">
    <citation type="submission" date="2024-11" db="EMBL/GenBank/DDBJ databases">
        <title>Chromosome-level genome assembly of the freshwater bivalve Anodonta woodiana.</title>
        <authorList>
            <person name="Chen X."/>
        </authorList>
    </citation>
    <scope>NUCLEOTIDE SEQUENCE [LARGE SCALE GENOMIC DNA]</scope>
    <source>
        <strain evidence="5">MN2024</strain>
        <tissue evidence="5">Gills</tissue>
    </source>
</reference>
<dbReference type="InterPro" id="IPR017096">
    <property type="entry name" value="BTB-kelch_protein"/>
</dbReference>
<organism evidence="5 6">
    <name type="scientific">Sinanodonta woodiana</name>
    <name type="common">Chinese pond mussel</name>
    <name type="synonym">Anodonta woodiana</name>
    <dbReference type="NCBI Taxonomy" id="1069815"/>
    <lineage>
        <taxon>Eukaryota</taxon>
        <taxon>Metazoa</taxon>
        <taxon>Spiralia</taxon>
        <taxon>Lophotrochozoa</taxon>
        <taxon>Mollusca</taxon>
        <taxon>Bivalvia</taxon>
        <taxon>Autobranchia</taxon>
        <taxon>Heteroconchia</taxon>
        <taxon>Palaeoheterodonta</taxon>
        <taxon>Unionida</taxon>
        <taxon>Unionoidea</taxon>
        <taxon>Unionidae</taxon>
        <taxon>Unioninae</taxon>
        <taxon>Sinanodonta</taxon>
    </lineage>
</organism>
<keyword evidence="6" id="KW-1185">Reference proteome</keyword>
<dbReference type="PANTHER" id="PTHR24412">
    <property type="entry name" value="KELCH PROTEIN"/>
    <property type="match status" value="1"/>
</dbReference>
<protein>
    <recommendedName>
        <fullName evidence="4">BTB domain-containing protein</fullName>
    </recommendedName>
</protein>
<keyword evidence="1" id="KW-0880">Kelch repeat</keyword>
<evidence type="ECO:0000256" key="3">
    <source>
        <dbReference type="SAM" id="MobiDB-lite"/>
    </source>
</evidence>
<dbReference type="Gene3D" id="2.120.10.80">
    <property type="entry name" value="Kelch-type beta propeller"/>
    <property type="match status" value="2"/>
</dbReference>
<dbReference type="SMART" id="SM00875">
    <property type="entry name" value="BACK"/>
    <property type="match status" value="1"/>
</dbReference>
<dbReference type="SMART" id="SM00612">
    <property type="entry name" value="Kelch"/>
    <property type="match status" value="6"/>
</dbReference>
<gene>
    <name evidence="5" type="ORF">ACJMK2_032245</name>
</gene>
<dbReference type="EMBL" id="JBJQND010000004">
    <property type="protein sequence ID" value="KAL3879969.1"/>
    <property type="molecule type" value="Genomic_DNA"/>
</dbReference>
<comment type="caution">
    <text evidence="5">The sequence shown here is derived from an EMBL/GenBank/DDBJ whole genome shotgun (WGS) entry which is preliminary data.</text>
</comment>
<dbReference type="CDD" id="cd18238">
    <property type="entry name" value="BTB_POZ_KLHL8"/>
    <property type="match status" value="1"/>
</dbReference>
<dbReference type="InterPro" id="IPR011705">
    <property type="entry name" value="BACK"/>
</dbReference>
<evidence type="ECO:0000259" key="4">
    <source>
        <dbReference type="PROSITE" id="PS50097"/>
    </source>
</evidence>
<dbReference type="SUPFAM" id="SSF54695">
    <property type="entry name" value="POZ domain"/>
    <property type="match status" value="1"/>
</dbReference>
<dbReference type="PANTHER" id="PTHR24412:SF480">
    <property type="entry name" value="KELCH-LIKE PROTEIN 8"/>
    <property type="match status" value="1"/>
</dbReference>
<feature type="compositionally biased region" description="Pro residues" evidence="3">
    <location>
        <begin position="22"/>
        <end position="31"/>
    </location>
</feature>
<dbReference type="Gene3D" id="3.30.710.10">
    <property type="entry name" value="Potassium Channel Kv1.1, Chain A"/>
    <property type="match status" value="1"/>
</dbReference>
<dbReference type="InterPro" id="IPR011333">
    <property type="entry name" value="SKP1/BTB/POZ_sf"/>
</dbReference>
<sequence length="653" mass="72507">MSGYNPRPDAIITSVSSTSSPSPSPSPPLIPPMSSNTSKRSHESHSATRSARKPGIKRAVTIGTVGSDISSTEQEIQIMDHYKTNSKMMLEFFKNGQLCDVEIKAGNKCIKCHRTVLACVSMYFRAMFLSEMAESKQSVIIIKDIDEDAMEKLINFAYTSKIKLTVNNVQPILYAASILQIEKVAEASCEFMRIHLHPTNCIGVREFAEQHNRTSLMKVAEDFICENFLEVTKTQEFKTMPYDLFKKIIGSDNLNVNSEVEVHEVVMNWVREDLKNRKEYLAVLMLKVKLPLVPTSYLMENVATDELVRKDFDCRDLVDEAKHYQMCQASLVSEMKITERMRPRKSYAGVIFCVGGRGASGDPFKSIECYDPHKNKWFMTAEMTSKRRHVGVCASNGLLYAVGGHDGEEHLNTAERFDPKTNKWTPILSMGTKRRGLALGCIGGAIYAVGGLDDNTCFTTLERYDHTADSWCYMAPMNMPRGGVGVATLKGQLYAIGGNDGSSSLEKCERYDPYVNKWTQIAVMNKRRAGAGVCVLDGMIYVVGGFDDNSPLDSCEKYDAQKDEWIFFSSMSCCRGGVGLAALGGLIYAVGGHDGYNYLNSVEAYDPLTDSWSPVKGIKESRAGAGMTYFDINPKLLKDCSDADFTAESLAHV</sequence>
<dbReference type="Proteomes" id="UP001634394">
    <property type="component" value="Unassembled WGS sequence"/>
</dbReference>
<dbReference type="PIRSF" id="PIRSF037037">
    <property type="entry name" value="Kelch-like_protein_gigaxonin"/>
    <property type="match status" value="1"/>
</dbReference>
<dbReference type="FunFam" id="1.25.40.420:FF:000001">
    <property type="entry name" value="Kelch-like family member 12"/>
    <property type="match status" value="1"/>
</dbReference>
<keyword evidence="2" id="KW-0677">Repeat</keyword>
<dbReference type="InterPro" id="IPR006652">
    <property type="entry name" value="Kelch_1"/>
</dbReference>
<dbReference type="AlphaFoldDB" id="A0ABD3X159"/>
<dbReference type="Pfam" id="PF00651">
    <property type="entry name" value="BTB"/>
    <property type="match status" value="1"/>
</dbReference>
<accession>A0ABD3X159</accession>
<dbReference type="InterPro" id="IPR015915">
    <property type="entry name" value="Kelch-typ_b-propeller"/>
</dbReference>